<evidence type="ECO:0000313" key="5">
    <source>
        <dbReference type="Proteomes" id="UP000621560"/>
    </source>
</evidence>
<dbReference type="Pfam" id="PF00965">
    <property type="entry name" value="TIMP"/>
    <property type="match status" value="1"/>
</dbReference>
<name>A0A927BY17_9BACL</name>
<organism evidence="4 5">
    <name type="scientific">Paenibacillus sabuli</name>
    <dbReference type="NCBI Taxonomy" id="2772509"/>
    <lineage>
        <taxon>Bacteria</taxon>
        <taxon>Bacillati</taxon>
        <taxon>Bacillota</taxon>
        <taxon>Bacilli</taxon>
        <taxon>Bacillales</taxon>
        <taxon>Paenibacillaceae</taxon>
        <taxon>Paenibacillus</taxon>
    </lineage>
</organism>
<dbReference type="GO" id="GO:0008191">
    <property type="term" value="F:metalloendopeptidase inhibitor activity"/>
    <property type="evidence" value="ECO:0007669"/>
    <property type="project" value="InterPro"/>
</dbReference>
<accession>A0A927BY17</accession>
<proteinExistence type="predicted"/>
<dbReference type="AlphaFoldDB" id="A0A927BY17"/>
<dbReference type="EMBL" id="JACXIZ010000046">
    <property type="protein sequence ID" value="MBD2847835.1"/>
    <property type="molecule type" value="Genomic_DNA"/>
</dbReference>
<reference evidence="4" key="1">
    <citation type="submission" date="2020-09" db="EMBL/GenBank/DDBJ databases">
        <title>A novel bacterium of genus Paenibacillus, isolated from South China Sea.</title>
        <authorList>
            <person name="Huang H."/>
            <person name="Mo K."/>
            <person name="Hu Y."/>
        </authorList>
    </citation>
    <scope>NUCLEOTIDE SEQUENCE</scope>
    <source>
        <strain evidence="4">IB182496</strain>
    </source>
</reference>
<evidence type="ECO:0008006" key="6">
    <source>
        <dbReference type="Google" id="ProtNLM"/>
    </source>
</evidence>
<evidence type="ECO:0000256" key="1">
    <source>
        <dbReference type="ARBA" id="ARBA00004613"/>
    </source>
</evidence>
<dbReference type="RefSeq" id="WP_190920942.1">
    <property type="nucleotide sequence ID" value="NZ_JACXIZ010000046.1"/>
</dbReference>
<evidence type="ECO:0000313" key="4">
    <source>
        <dbReference type="EMBL" id="MBD2847835.1"/>
    </source>
</evidence>
<comment type="caution">
    <text evidence="4">The sequence shown here is derived from an EMBL/GenBank/DDBJ whole genome shotgun (WGS) entry which is preliminary data.</text>
</comment>
<keyword evidence="5" id="KW-1185">Reference proteome</keyword>
<dbReference type="InterPro" id="IPR001820">
    <property type="entry name" value="TIMP"/>
</dbReference>
<comment type="subcellular location">
    <subcellularLocation>
        <location evidence="1">Secreted</location>
    </subcellularLocation>
</comment>
<dbReference type="Gene3D" id="2.40.50.120">
    <property type="match status" value="1"/>
</dbReference>
<dbReference type="SUPFAM" id="SSF50242">
    <property type="entry name" value="TIMP-like"/>
    <property type="match status" value="1"/>
</dbReference>
<dbReference type="Proteomes" id="UP000621560">
    <property type="component" value="Unassembled WGS sequence"/>
</dbReference>
<dbReference type="InterPro" id="IPR008993">
    <property type="entry name" value="TIMP-like_OB-fold"/>
</dbReference>
<sequence>MKNATLSYGKALLCAAAAALLMLTLVAVPRQAQACSCVAPGTPLEEMEAKDAVFSGTVLGAIVEEPNRADGTISSADPVFATFDVDKVWKGEIEQQAQVNTVRSSASCGVDFEIGTAYIVYAKFGEDGMLHASLCSRTAPLTLAGDDLAQLGAGRTPSGPDPASNGAMPMRIDSIPIPDSGVTVGHGLALVLVRTLAVIGGWHIFAWDNIVKTFG</sequence>
<keyword evidence="2" id="KW-0964">Secreted</keyword>
<dbReference type="GO" id="GO:0005576">
    <property type="term" value="C:extracellular region"/>
    <property type="evidence" value="ECO:0007669"/>
    <property type="project" value="UniProtKB-SubCell"/>
</dbReference>
<feature type="signal peptide" evidence="3">
    <location>
        <begin position="1"/>
        <end position="34"/>
    </location>
</feature>
<evidence type="ECO:0000256" key="2">
    <source>
        <dbReference type="ARBA" id="ARBA00022525"/>
    </source>
</evidence>
<gene>
    <name evidence="4" type="ORF">IDH44_21790</name>
</gene>
<feature type="chain" id="PRO_5037204099" description="Tissue inhibitor of metalloproteinase" evidence="3">
    <location>
        <begin position="35"/>
        <end position="215"/>
    </location>
</feature>
<keyword evidence="3" id="KW-0732">Signal</keyword>
<evidence type="ECO:0000256" key="3">
    <source>
        <dbReference type="SAM" id="SignalP"/>
    </source>
</evidence>
<protein>
    <recommendedName>
        <fullName evidence="6">Tissue inhibitor of metalloproteinase</fullName>
    </recommendedName>
</protein>